<gene>
    <name evidence="1" type="ORF">MNBD_GAMMA23-749</name>
</gene>
<name>A0A3B1AME1_9ZZZZ</name>
<dbReference type="AlphaFoldDB" id="A0A3B1AME1"/>
<accession>A0A3B1AME1</accession>
<organism evidence="1">
    <name type="scientific">hydrothermal vent metagenome</name>
    <dbReference type="NCBI Taxonomy" id="652676"/>
    <lineage>
        <taxon>unclassified sequences</taxon>
        <taxon>metagenomes</taxon>
        <taxon>ecological metagenomes</taxon>
    </lineage>
</organism>
<reference evidence="1" key="1">
    <citation type="submission" date="2018-06" db="EMBL/GenBank/DDBJ databases">
        <authorList>
            <person name="Zhirakovskaya E."/>
        </authorList>
    </citation>
    <scope>NUCLEOTIDE SEQUENCE</scope>
</reference>
<protein>
    <submittedName>
        <fullName evidence="1">Uncharacterized protein</fullName>
    </submittedName>
</protein>
<evidence type="ECO:0000313" key="1">
    <source>
        <dbReference type="EMBL" id="VAW93826.1"/>
    </source>
</evidence>
<sequence>MLKIVEHLVSSPILFWGSSFLILKCAEWIIHRIKHAAYVRAILRM</sequence>
<dbReference type="EMBL" id="UOFT01000034">
    <property type="protein sequence ID" value="VAW93826.1"/>
    <property type="molecule type" value="Genomic_DNA"/>
</dbReference>
<proteinExistence type="predicted"/>